<organism evidence="2 3">
    <name type="scientific">Panagrellus redivivus</name>
    <name type="common">Microworm</name>
    <dbReference type="NCBI Taxonomy" id="6233"/>
    <lineage>
        <taxon>Eukaryota</taxon>
        <taxon>Metazoa</taxon>
        <taxon>Ecdysozoa</taxon>
        <taxon>Nematoda</taxon>
        <taxon>Chromadorea</taxon>
        <taxon>Rhabditida</taxon>
        <taxon>Tylenchina</taxon>
        <taxon>Panagrolaimomorpha</taxon>
        <taxon>Panagrolaimoidea</taxon>
        <taxon>Panagrolaimidae</taxon>
        <taxon>Panagrellus</taxon>
    </lineage>
</organism>
<dbReference type="SUPFAM" id="SSF54695">
    <property type="entry name" value="POZ domain"/>
    <property type="match status" value="1"/>
</dbReference>
<protein>
    <submittedName>
        <fullName evidence="3">BTB domain-containing protein</fullName>
    </submittedName>
</protein>
<proteinExistence type="predicted"/>
<sequence>MNTDSIPRKIRLLNERNAHSVGKPRPKRVKSYHDLGICIRKIHQVPYHNTVFILSASSRILLWLQVHRHFVSMISPVLRSCFDGPFNREVEILGFKRKTVENVLNFCYGSEVVVLMQEIINMLRFADEYDIAFVTQALKNYLSNKLSFQNYGIIAKYAWDLNDNATKNACIQFYALYQDTLKLTYICMTLNPQIRADIEQRVGQHQYNGRRNLHM</sequence>
<dbReference type="CDD" id="cd18186">
    <property type="entry name" value="BTB_POZ_ZBTB_KLHL-like"/>
    <property type="match status" value="1"/>
</dbReference>
<evidence type="ECO:0000313" key="2">
    <source>
        <dbReference type="Proteomes" id="UP000492821"/>
    </source>
</evidence>
<keyword evidence="2" id="KW-1185">Reference proteome</keyword>
<reference evidence="2" key="1">
    <citation type="journal article" date="2013" name="Genetics">
        <title>The draft genome and transcriptome of Panagrellus redivivus are shaped by the harsh demands of a free-living lifestyle.</title>
        <authorList>
            <person name="Srinivasan J."/>
            <person name="Dillman A.R."/>
            <person name="Macchietto M.G."/>
            <person name="Heikkinen L."/>
            <person name="Lakso M."/>
            <person name="Fracchia K.M."/>
            <person name="Antoshechkin I."/>
            <person name="Mortazavi A."/>
            <person name="Wong G."/>
            <person name="Sternberg P.W."/>
        </authorList>
    </citation>
    <scope>NUCLEOTIDE SEQUENCE [LARGE SCALE GENOMIC DNA]</scope>
    <source>
        <strain evidence="2">MT8872</strain>
    </source>
</reference>
<accession>A0A7E4V7U1</accession>
<dbReference type="PROSITE" id="PS50097">
    <property type="entry name" value="BTB"/>
    <property type="match status" value="1"/>
</dbReference>
<feature type="domain" description="BTB" evidence="1">
    <location>
        <begin position="48"/>
        <end position="116"/>
    </location>
</feature>
<dbReference type="InterPro" id="IPR000210">
    <property type="entry name" value="BTB/POZ_dom"/>
</dbReference>
<dbReference type="InterPro" id="IPR011333">
    <property type="entry name" value="SKP1/BTB/POZ_sf"/>
</dbReference>
<dbReference type="Proteomes" id="UP000492821">
    <property type="component" value="Unassembled WGS sequence"/>
</dbReference>
<dbReference type="Gene3D" id="3.30.710.10">
    <property type="entry name" value="Potassium Channel Kv1.1, Chain A"/>
    <property type="match status" value="1"/>
</dbReference>
<reference evidence="3" key="2">
    <citation type="submission" date="2020-10" db="UniProtKB">
        <authorList>
            <consortium name="WormBaseParasite"/>
        </authorList>
    </citation>
    <scope>IDENTIFICATION</scope>
</reference>
<evidence type="ECO:0000313" key="3">
    <source>
        <dbReference type="WBParaSite" id="Pan_g17658.t1"/>
    </source>
</evidence>
<dbReference type="SMART" id="SM00225">
    <property type="entry name" value="BTB"/>
    <property type="match status" value="1"/>
</dbReference>
<dbReference type="WBParaSite" id="Pan_g17658.t1">
    <property type="protein sequence ID" value="Pan_g17658.t1"/>
    <property type="gene ID" value="Pan_g17658"/>
</dbReference>
<dbReference type="Pfam" id="PF00651">
    <property type="entry name" value="BTB"/>
    <property type="match status" value="1"/>
</dbReference>
<dbReference type="AlphaFoldDB" id="A0A7E4V7U1"/>
<name>A0A7E4V7U1_PANRE</name>
<evidence type="ECO:0000259" key="1">
    <source>
        <dbReference type="PROSITE" id="PS50097"/>
    </source>
</evidence>